<dbReference type="Gene3D" id="3.40.1420.30">
    <property type="match status" value="1"/>
</dbReference>
<dbReference type="EMBL" id="QLMC01000001">
    <property type="protein sequence ID" value="RAK03094.1"/>
    <property type="molecule type" value="Genomic_DNA"/>
</dbReference>
<proteinExistence type="predicted"/>
<dbReference type="SUPFAM" id="SSF160574">
    <property type="entry name" value="BT0923-like"/>
    <property type="match status" value="1"/>
</dbReference>
<reference evidence="2 3" key="1">
    <citation type="submission" date="2018-06" db="EMBL/GenBank/DDBJ databases">
        <title>Genomic Encyclopedia of Archaeal and Bacterial Type Strains, Phase II (KMG-II): from individual species to whole genera.</title>
        <authorList>
            <person name="Goeker M."/>
        </authorList>
    </citation>
    <scope>NUCLEOTIDE SEQUENCE [LARGE SCALE GENOMIC DNA]</scope>
    <source>
        <strain evidence="2 3">DSM 21851</strain>
    </source>
</reference>
<evidence type="ECO:0000313" key="3">
    <source>
        <dbReference type="Proteomes" id="UP000248790"/>
    </source>
</evidence>
<keyword evidence="3" id="KW-1185">Reference proteome</keyword>
<protein>
    <recommendedName>
        <fullName evidence="4">PepSY domain-containing protein</fullName>
    </recommendedName>
</protein>
<sequence>MKKVMCVALMLAGLTVFESNAQNGPGGGRGRMQGMTQVEESALPAPVMTYVKDKYPGLTVRRIMKDKEDNYMLVVAADTTRRIVVFDSKGTFKEERAMRGRRGGPGGNNSNK</sequence>
<dbReference type="RefSeq" id="WP_111627235.1">
    <property type="nucleotide sequence ID" value="NZ_QLMC01000001.1"/>
</dbReference>
<gene>
    <name evidence="2" type="ORF">LX87_01216</name>
</gene>
<feature type="chain" id="PRO_5016301670" description="PepSY domain-containing protein" evidence="1">
    <location>
        <begin position="22"/>
        <end position="112"/>
    </location>
</feature>
<dbReference type="AlphaFoldDB" id="A0A327XAF4"/>
<keyword evidence="1" id="KW-0732">Signal</keyword>
<dbReference type="Proteomes" id="UP000248790">
    <property type="component" value="Unassembled WGS sequence"/>
</dbReference>
<organism evidence="2 3">
    <name type="scientific">Larkinella arboricola</name>
    <dbReference type="NCBI Taxonomy" id="643671"/>
    <lineage>
        <taxon>Bacteria</taxon>
        <taxon>Pseudomonadati</taxon>
        <taxon>Bacteroidota</taxon>
        <taxon>Cytophagia</taxon>
        <taxon>Cytophagales</taxon>
        <taxon>Spirosomataceae</taxon>
        <taxon>Larkinella</taxon>
    </lineage>
</organism>
<comment type="caution">
    <text evidence="2">The sequence shown here is derived from an EMBL/GenBank/DDBJ whole genome shotgun (WGS) entry which is preliminary data.</text>
</comment>
<feature type="signal peptide" evidence="1">
    <location>
        <begin position="1"/>
        <end position="21"/>
    </location>
</feature>
<dbReference type="OrthoDB" id="961411at2"/>
<evidence type="ECO:0000313" key="2">
    <source>
        <dbReference type="EMBL" id="RAK03094.1"/>
    </source>
</evidence>
<evidence type="ECO:0000256" key="1">
    <source>
        <dbReference type="SAM" id="SignalP"/>
    </source>
</evidence>
<accession>A0A327XAF4</accession>
<evidence type="ECO:0008006" key="4">
    <source>
        <dbReference type="Google" id="ProtNLM"/>
    </source>
</evidence>
<name>A0A327XAF4_LARAB</name>